<dbReference type="Pfam" id="PF11539">
    <property type="entry name" value="DUF3228"/>
    <property type="match status" value="1"/>
</dbReference>
<organism evidence="1 2">
    <name type="scientific">Phytophthora aleatoria</name>
    <dbReference type="NCBI Taxonomy" id="2496075"/>
    <lineage>
        <taxon>Eukaryota</taxon>
        <taxon>Sar</taxon>
        <taxon>Stramenopiles</taxon>
        <taxon>Oomycota</taxon>
        <taxon>Peronosporomycetes</taxon>
        <taxon>Peronosporales</taxon>
        <taxon>Peronosporaceae</taxon>
        <taxon>Phytophthora</taxon>
    </lineage>
</organism>
<sequence>MRQSPSNSIQNLQENIPGLYTFLQRRFHSFRFGLVEICTNPSVARHLVPQHFILGDPPTTTTRRSGCYVPLPSGRSEIANMLLARLRTTAAVTRSFQTRGITNMLGAATTKTEKAAVEAAEAAQPQESGDIVLDGFAKRQFEDKTYSGTQIDFDRNEFVKKVNEVYEANNKQLVDGYAPFCKHLFIKNFTGARLNMVAITQANAHMLMSDYEARTEYELPVLGRWFPSHSVTPKVAEYLDIILYSREQIIKENEAVDVPADPSHGDAPWGIVSIKAQDVDHELPMKPITMMRNAVGKEQGGSGVPLDRDEYMKAVEYWRNHAVIKKM</sequence>
<reference evidence="1" key="1">
    <citation type="submission" date="2021-01" db="EMBL/GenBank/DDBJ databases">
        <title>Phytophthora aleatoria, a newly-described species from Pinus radiata is distinct from Phytophthora cactorum isolates based on comparative genomics.</title>
        <authorList>
            <person name="Mcdougal R."/>
            <person name="Panda P."/>
            <person name="Williams N."/>
            <person name="Studholme D.J."/>
        </authorList>
    </citation>
    <scope>NUCLEOTIDE SEQUENCE</scope>
    <source>
        <strain evidence="1">NZFS 4037</strain>
    </source>
</reference>
<dbReference type="AlphaFoldDB" id="A0A8J5J828"/>
<comment type="caution">
    <text evidence="1">The sequence shown here is derived from an EMBL/GenBank/DDBJ whole genome shotgun (WGS) entry which is preliminary data.</text>
</comment>
<accession>A0A8J5J828</accession>
<evidence type="ECO:0000313" key="1">
    <source>
        <dbReference type="EMBL" id="KAG6962833.1"/>
    </source>
</evidence>
<dbReference type="Proteomes" id="UP000709295">
    <property type="component" value="Unassembled WGS sequence"/>
</dbReference>
<evidence type="ECO:0000313" key="2">
    <source>
        <dbReference type="Proteomes" id="UP000709295"/>
    </source>
</evidence>
<name>A0A8J5J828_9STRA</name>
<dbReference type="EMBL" id="JAENGY010000442">
    <property type="protein sequence ID" value="KAG6962833.1"/>
    <property type="molecule type" value="Genomic_DNA"/>
</dbReference>
<protein>
    <submittedName>
        <fullName evidence="1">Uncharacterized protein</fullName>
    </submittedName>
</protein>
<dbReference type="PANTHER" id="PTHR38666:SF2">
    <property type="entry name" value="FLAGELLAR ASSOCIATED PROTEIN"/>
    <property type="match status" value="1"/>
</dbReference>
<keyword evidence="2" id="KW-1185">Reference proteome</keyword>
<proteinExistence type="predicted"/>
<dbReference type="InterPro" id="IPR021610">
    <property type="entry name" value="DUF3228"/>
</dbReference>
<dbReference type="PANTHER" id="PTHR38666">
    <property type="match status" value="1"/>
</dbReference>
<gene>
    <name evidence="1" type="ORF">JG688_00008423</name>
</gene>